<evidence type="ECO:0000259" key="4">
    <source>
        <dbReference type="PROSITE" id="PS51038"/>
    </source>
</evidence>
<keyword evidence="7" id="KW-1185">Reference proteome</keyword>
<sequence length="145" mass="16307">MLLLHLLSHDFPLCTYVQVAKIEQISSRKANGSSVITISWYYRPEEAHGGRKSYHGRDELFPSDHYDDINVQSVEGPCRVLTRGEYTYNPDLDMIQCTCCEDFFHAACIGATNEELPYLSNLGFVCMECAMAKEAAGALPGTYRK</sequence>
<dbReference type="SUPFAM" id="SSF57903">
    <property type="entry name" value="FYVE/PHD zinc finger"/>
    <property type="match status" value="1"/>
</dbReference>
<dbReference type="Gene3D" id="3.90.980.20">
    <property type="match status" value="1"/>
</dbReference>
<protein>
    <recommendedName>
        <fullName evidence="4">BAH domain-containing protein</fullName>
    </recommendedName>
</protein>
<dbReference type="InterPro" id="IPR001025">
    <property type="entry name" value="BAH_dom"/>
</dbReference>
<keyword evidence="1" id="KW-0479">Metal-binding</keyword>
<dbReference type="GO" id="GO:0008270">
    <property type="term" value="F:zinc ion binding"/>
    <property type="evidence" value="ECO:0007669"/>
    <property type="project" value="UniProtKB-KW"/>
</dbReference>
<dbReference type="InterPro" id="IPR011011">
    <property type="entry name" value="Znf_FYVE_PHD"/>
</dbReference>
<dbReference type="GeneID" id="23612675"/>
<reference evidence="6" key="3">
    <citation type="submission" date="2018-10" db="EMBL/GenBank/DDBJ databases">
        <authorList>
            <person name="Hovde B."/>
            <person name="Zhang X."/>
        </authorList>
    </citation>
    <scope>NUCLEOTIDE SEQUENCE [LARGE SCALE GENOMIC DNA]</scope>
    <source>
        <strain evidence="6">UTEX 25</strain>
    </source>
</reference>
<dbReference type="PANTHER" id="PTHR46364">
    <property type="entry name" value="OS08G0421900 PROTEIN"/>
    <property type="match status" value="1"/>
</dbReference>
<dbReference type="STRING" id="3075.A0A087SN07"/>
<gene>
    <name evidence="6" type="ORF">APUTEX25_000214</name>
    <name evidence="5" type="ORF">F751_1284</name>
</gene>
<dbReference type="Pfam" id="PF00628">
    <property type="entry name" value="PHD"/>
    <property type="match status" value="1"/>
</dbReference>
<dbReference type="InterPro" id="IPR043151">
    <property type="entry name" value="BAH_sf"/>
</dbReference>
<evidence type="ECO:0000256" key="2">
    <source>
        <dbReference type="ARBA" id="ARBA00022771"/>
    </source>
</evidence>
<keyword evidence="3" id="KW-0862">Zinc</keyword>
<dbReference type="OrthoDB" id="436852at2759"/>
<dbReference type="Pfam" id="PF01426">
    <property type="entry name" value="BAH"/>
    <property type="match status" value="1"/>
</dbReference>
<evidence type="ECO:0000313" key="6">
    <source>
        <dbReference type="EMBL" id="RMZ55631.1"/>
    </source>
</evidence>
<dbReference type="eggNOG" id="KOG1886">
    <property type="taxonomic scope" value="Eukaryota"/>
</dbReference>
<reference evidence="5 7" key="1">
    <citation type="journal article" date="2014" name="BMC Genomics">
        <title>Oil accumulation mechanisms of the oleaginous microalga Chlorella protothecoides revealed through its genome, transcriptomes, and proteomes.</title>
        <authorList>
            <person name="Gao C."/>
            <person name="Wang Y."/>
            <person name="Shen Y."/>
            <person name="Yan D."/>
            <person name="He X."/>
            <person name="Dai J."/>
            <person name="Wu Q."/>
        </authorList>
    </citation>
    <scope>NUCLEOTIDE SEQUENCE [LARGE SCALE GENOMIC DNA]</scope>
    <source>
        <strain evidence="5 7">0710</strain>
    </source>
</reference>
<dbReference type="RefSeq" id="XP_011400078.1">
    <property type="nucleotide sequence ID" value="XM_011401776.1"/>
</dbReference>
<dbReference type="InterPro" id="IPR019787">
    <property type="entry name" value="Znf_PHD-finger"/>
</dbReference>
<name>A0A087SN07_AUXPR</name>
<feature type="domain" description="BAH" evidence="4">
    <location>
        <begin position="1"/>
        <end position="120"/>
    </location>
</feature>
<evidence type="ECO:0000313" key="8">
    <source>
        <dbReference type="Proteomes" id="UP000279271"/>
    </source>
</evidence>
<dbReference type="Proteomes" id="UP000028924">
    <property type="component" value="Unassembled WGS sequence"/>
</dbReference>
<dbReference type="AlphaFoldDB" id="A0A087SN07"/>
<evidence type="ECO:0000256" key="1">
    <source>
        <dbReference type="ARBA" id="ARBA00022723"/>
    </source>
</evidence>
<dbReference type="Gene3D" id="2.30.30.490">
    <property type="match status" value="1"/>
</dbReference>
<evidence type="ECO:0000313" key="5">
    <source>
        <dbReference type="EMBL" id="KFM27111.1"/>
    </source>
</evidence>
<dbReference type="GO" id="GO:0003682">
    <property type="term" value="F:chromatin binding"/>
    <property type="evidence" value="ECO:0007669"/>
    <property type="project" value="InterPro"/>
</dbReference>
<dbReference type="KEGG" id="apro:F751_1284"/>
<evidence type="ECO:0000256" key="3">
    <source>
        <dbReference type="ARBA" id="ARBA00022833"/>
    </source>
</evidence>
<reference evidence="6" key="4">
    <citation type="submission" date="2018-11" db="EMBL/GenBank/DDBJ databases">
        <title>Characterization of plant carbon substrate utilization by Auxenochlorella protothecoides.</title>
        <authorList>
            <person name="Vogler B.W."/>
            <person name="Starkenburg S.R."/>
            <person name="Sudasinghe N."/>
            <person name="Schambach J.Y."/>
            <person name="Rollin J.A."/>
            <person name="Pattathil S."/>
            <person name="Barry A.N."/>
        </authorList>
    </citation>
    <scope>NUCLEOTIDE SEQUENCE [LARGE SCALE GENOMIC DNA]</scope>
    <source>
        <strain evidence="6">UTEX 25</strain>
    </source>
</reference>
<keyword evidence="2" id="KW-0863">Zinc-finger</keyword>
<dbReference type="EMBL" id="KL662143">
    <property type="protein sequence ID" value="KFM27111.1"/>
    <property type="molecule type" value="Genomic_DNA"/>
</dbReference>
<accession>A0A087SN07</accession>
<evidence type="ECO:0000313" key="7">
    <source>
        <dbReference type="Proteomes" id="UP000028924"/>
    </source>
</evidence>
<organism evidence="5 7">
    <name type="scientific">Auxenochlorella protothecoides</name>
    <name type="common">Green microalga</name>
    <name type="synonym">Chlorella protothecoides</name>
    <dbReference type="NCBI Taxonomy" id="3075"/>
    <lineage>
        <taxon>Eukaryota</taxon>
        <taxon>Viridiplantae</taxon>
        <taxon>Chlorophyta</taxon>
        <taxon>core chlorophytes</taxon>
        <taxon>Trebouxiophyceae</taxon>
        <taxon>Chlorellales</taxon>
        <taxon>Chlorellaceae</taxon>
        <taxon>Auxenochlorella</taxon>
    </lineage>
</organism>
<dbReference type="Proteomes" id="UP000279271">
    <property type="component" value="Unassembled WGS sequence"/>
</dbReference>
<dbReference type="PROSITE" id="PS51038">
    <property type="entry name" value="BAH"/>
    <property type="match status" value="1"/>
</dbReference>
<reference evidence="8" key="2">
    <citation type="journal article" date="2018" name="Algal Res.">
        <title>Characterization of plant carbon substrate utilization by Auxenochlorella protothecoides.</title>
        <authorList>
            <person name="Vogler B.W."/>
            <person name="Starkenburg S.R."/>
            <person name="Sudasinghe N."/>
            <person name="Schambach J.Y."/>
            <person name="Rollin J.A."/>
            <person name="Pattathil S."/>
            <person name="Barry A.N."/>
        </authorList>
    </citation>
    <scope>NUCLEOTIDE SEQUENCE [LARGE SCALE GENOMIC DNA]</scope>
    <source>
        <strain evidence="8">UTEX 25</strain>
    </source>
</reference>
<proteinExistence type="predicted"/>
<dbReference type="EMBL" id="QOKY01000160">
    <property type="protein sequence ID" value="RMZ55631.1"/>
    <property type="molecule type" value="Genomic_DNA"/>
</dbReference>